<sequence>MIYSNLPDDPTFINTFGIYHPWRDGQNPNWDSFCDRIMDIKKQRPAGPAYFANELNQIFSNNDFTIVTVPSHNPANTTSGMKTLVKILCDGTNRVDGTECLIRHTFVPKAATGGARSIPIHLNSIRVENLNLITGREVLLLDDVTTTHSSLLACQQLLQQHNPKLVIAYALGQTAQNE</sequence>
<accession>A0A6M0IRF4</accession>
<dbReference type="Gene3D" id="3.40.50.2020">
    <property type="match status" value="1"/>
</dbReference>
<evidence type="ECO:0008006" key="3">
    <source>
        <dbReference type="Google" id="ProtNLM"/>
    </source>
</evidence>
<reference evidence="1 2" key="1">
    <citation type="submission" date="2020-02" db="EMBL/GenBank/DDBJ databases">
        <title>Draft genome sequence of two Spirosoma agri KCTC 52727 and Spirosoma terrae KCTC 52035.</title>
        <authorList>
            <person name="Rojas J."/>
            <person name="Ambika Manirajan B."/>
            <person name="Ratering S."/>
            <person name="Suarez C."/>
            <person name="Schnell S."/>
        </authorList>
    </citation>
    <scope>NUCLEOTIDE SEQUENCE [LARGE SCALE GENOMIC DNA]</scope>
    <source>
        <strain evidence="1 2">KCTC 52727</strain>
    </source>
</reference>
<name>A0A6M0IRF4_9BACT</name>
<dbReference type="SUPFAM" id="SSF53271">
    <property type="entry name" value="PRTase-like"/>
    <property type="match status" value="1"/>
</dbReference>
<protein>
    <recommendedName>
        <fullName evidence="3">Phosphoribosyltransferase</fullName>
    </recommendedName>
</protein>
<evidence type="ECO:0000313" key="2">
    <source>
        <dbReference type="Proteomes" id="UP000477386"/>
    </source>
</evidence>
<gene>
    <name evidence="1" type="ORF">GK091_28855</name>
</gene>
<dbReference type="EMBL" id="JAAGNZ010000011">
    <property type="protein sequence ID" value="NEU70909.1"/>
    <property type="molecule type" value="Genomic_DNA"/>
</dbReference>
<dbReference type="AlphaFoldDB" id="A0A6M0IRF4"/>
<keyword evidence="2" id="KW-1185">Reference proteome</keyword>
<dbReference type="InterPro" id="IPR029057">
    <property type="entry name" value="PRTase-like"/>
</dbReference>
<proteinExistence type="predicted"/>
<organism evidence="1 2">
    <name type="scientific">Spirosoma agri</name>
    <dbReference type="NCBI Taxonomy" id="1987381"/>
    <lineage>
        <taxon>Bacteria</taxon>
        <taxon>Pseudomonadati</taxon>
        <taxon>Bacteroidota</taxon>
        <taxon>Cytophagia</taxon>
        <taxon>Cytophagales</taxon>
        <taxon>Cytophagaceae</taxon>
        <taxon>Spirosoma</taxon>
    </lineage>
</organism>
<dbReference type="Proteomes" id="UP000477386">
    <property type="component" value="Unassembled WGS sequence"/>
</dbReference>
<comment type="caution">
    <text evidence="1">The sequence shown here is derived from an EMBL/GenBank/DDBJ whole genome shotgun (WGS) entry which is preliminary data.</text>
</comment>
<evidence type="ECO:0000313" key="1">
    <source>
        <dbReference type="EMBL" id="NEU70909.1"/>
    </source>
</evidence>
<dbReference type="RefSeq" id="WP_164044223.1">
    <property type="nucleotide sequence ID" value="NZ_JAAGNZ010000011.1"/>
</dbReference>